<dbReference type="PROSITE" id="PS50921">
    <property type="entry name" value="ANTAR"/>
    <property type="match status" value="1"/>
</dbReference>
<comment type="caution">
    <text evidence="3">The sequence shown here is derived from an EMBL/GenBank/DDBJ whole genome shotgun (WGS) entry which is preliminary data.</text>
</comment>
<keyword evidence="4" id="KW-1185">Reference proteome</keyword>
<dbReference type="Proteomes" id="UP001373496">
    <property type="component" value="Unassembled WGS sequence"/>
</dbReference>
<evidence type="ECO:0000256" key="1">
    <source>
        <dbReference type="SAM" id="MobiDB-lite"/>
    </source>
</evidence>
<evidence type="ECO:0000313" key="3">
    <source>
        <dbReference type="EMBL" id="MEI4278444.1"/>
    </source>
</evidence>
<reference evidence="3 4" key="1">
    <citation type="submission" date="2024-03" db="EMBL/GenBank/DDBJ databases">
        <title>Draft genome sequence of Klenkia terrae.</title>
        <authorList>
            <person name="Duangmal K."/>
            <person name="Chantavorakit T."/>
        </authorList>
    </citation>
    <scope>NUCLEOTIDE SEQUENCE [LARGE SCALE GENOMIC DNA]</scope>
    <source>
        <strain evidence="3 4">JCM 17786</strain>
    </source>
</reference>
<evidence type="ECO:0000259" key="2">
    <source>
        <dbReference type="PROSITE" id="PS50921"/>
    </source>
</evidence>
<gene>
    <name evidence="3" type="ORF">UXQ13_08195</name>
</gene>
<dbReference type="InterPro" id="IPR005561">
    <property type="entry name" value="ANTAR"/>
</dbReference>
<dbReference type="Pfam" id="PF03861">
    <property type="entry name" value="ANTAR"/>
    <property type="match status" value="1"/>
</dbReference>
<dbReference type="RefSeq" id="WP_336392158.1">
    <property type="nucleotide sequence ID" value="NZ_JBAPLV010000007.1"/>
</dbReference>
<evidence type="ECO:0000313" key="4">
    <source>
        <dbReference type="Proteomes" id="UP001373496"/>
    </source>
</evidence>
<feature type="compositionally biased region" description="Low complexity" evidence="1">
    <location>
        <begin position="10"/>
        <end position="22"/>
    </location>
</feature>
<protein>
    <submittedName>
        <fullName evidence="3">ANTAR domain-containing protein</fullName>
    </submittedName>
</protein>
<dbReference type="EMBL" id="JBAPLV010000007">
    <property type="protein sequence ID" value="MEI4278444.1"/>
    <property type="molecule type" value="Genomic_DNA"/>
</dbReference>
<proteinExistence type="predicted"/>
<name>A0ABU8E6K2_9ACTN</name>
<organism evidence="3 4">
    <name type="scientific">Klenkia terrae</name>
    <dbReference type="NCBI Taxonomy" id="1052259"/>
    <lineage>
        <taxon>Bacteria</taxon>
        <taxon>Bacillati</taxon>
        <taxon>Actinomycetota</taxon>
        <taxon>Actinomycetes</taxon>
        <taxon>Geodermatophilales</taxon>
        <taxon>Geodermatophilaceae</taxon>
        <taxon>Klenkia</taxon>
    </lineage>
</organism>
<dbReference type="Gene3D" id="1.10.10.10">
    <property type="entry name" value="Winged helix-like DNA-binding domain superfamily/Winged helix DNA-binding domain"/>
    <property type="match status" value="1"/>
</dbReference>
<feature type="region of interest" description="Disordered" evidence="1">
    <location>
        <begin position="1"/>
        <end position="22"/>
    </location>
</feature>
<feature type="domain" description="ANTAR" evidence="2">
    <location>
        <begin position="30"/>
        <end position="91"/>
    </location>
</feature>
<accession>A0ABU8E6K2</accession>
<sequence length="101" mass="10402">MTTPGPSRRTGPLTGATSLLTTGSWRRAAAESTSAAHRADGQPTDAGPFLALAVGRLQARRGVSGQQAEELLRQTAAQQGLTVRDTARAVVLLGDLPADPV</sequence>
<dbReference type="InterPro" id="IPR036388">
    <property type="entry name" value="WH-like_DNA-bd_sf"/>
</dbReference>